<name>A0A3B3HMT9_ORYLA</name>
<dbReference type="PANTHER" id="PTHR14340">
    <property type="entry name" value="MICROFIBRIL-ASSOCIATED GLYCOPROTEIN 3"/>
    <property type="match status" value="1"/>
</dbReference>
<dbReference type="PANTHER" id="PTHR14340:SF13">
    <property type="entry name" value="TITIN"/>
    <property type="match status" value="1"/>
</dbReference>
<dbReference type="SMART" id="SM00408">
    <property type="entry name" value="IGc2"/>
    <property type="match status" value="2"/>
</dbReference>
<reference evidence="5" key="2">
    <citation type="submission" date="2025-08" db="UniProtKB">
        <authorList>
            <consortium name="Ensembl"/>
        </authorList>
    </citation>
    <scope>IDENTIFICATION</scope>
    <source>
        <strain evidence="5">Hd-rR</strain>
    </source>
</reference>
<organism evidence="5 6">
    <name type="scientific">Oryzias latipes</name>
    <name type="common">Japanese rice fish</name>
    <name type="synonym">Japanese killifish</name>
    <dbReference type="NCBI Taxonomy" id="8090"/>
    <lineage>
        <taxon>Eukaryota</taxon>
        <taxon>Metazoa</taxon>
        <taxon>Chordata</taxon>
        <taxon>Craniata</taxon>
        <taxon>Vertebrata</taxon>
        <taxon>Euteleostomi</taxon>
        <taxon>Actinopterygii</taxon>
        <taxon>Neopterygii</taxon>
        <taxon>Teleostei</taxon>
        <taxon>Neoteleostei</taxon>
        <taxon>Acanthomorphata</taxon>
        <taxon>Ovalentaria</taxon>
        <taxon>Atherinomorphae</taxon>
        <taxon>Beloniformes</taxon>
        <taxon>Adrianichthyidae</taxon>
        <taxon>Oryziinae</taxon>
        <taxon>Oryzias</taxon>
    </lineage>
</organism>
<dbReference type="GO" id="GO:0048738">
    <property type="term" value="P:cardiac muscle tissue development"/>
    <property type="evidence" value="ECO:0000318"/>
    <property type="project" value="GO_Central"/>
</dbReference>
<dbReference type="InterPro" id="IPR013098">
    <property type="entry name" value="Ig_I-set"/>
</dbReference>
<evidence type="ECO:0000313" key="5">
    <source>
        <dbReference type="Ensembl" id="ENSORLP00000033080.1"/>
    </source>
</evidence>
<dbReference type="InterPro" id="IPR013783">
    <property type="entry name" value="Ig-like_fold"/>
</dbReference>
<evidence type="ECO:0000259" key="4">
    <source>
        <dbReference type="PROSITE" id="PS50835"/>
    </source>
</evidence>
<dbReference type="Proteomes" id="UP000001038">
    <property type="component" value="Chromosome 21"/>
</dbReference>
<dbReference type="GO" id="GO:0045214">
    <property type="term" value="P:sarcomere organization"/>
    <property type="evidence" value="ECO:0000318"/>
    <property type="project" value="GO_Central"/>
</dbReference>
<feature type="compositionally biased region" description="Basic and acidic residues" evidence="3">
    <location>
        <begin position="17"/>
        <end position="26"/>
    </location>
</feature>
<dbReference type="SMART" id="SM00409">
    <property type="entry name" value="IG"/>
    <property type="match status" value="3"/>
</dbReference>
<dbReference type="PROSITE" id="PS50835">
    <property type="entry name" value="IG_LIKE"/>
    <property type="match status" value="1"/>
</dbReference>
<dbReference type="FunFam" id="2.60.40.10:FF:000031">
    <property type="entry name" value="Myosin-binding protein C, slow type"/>
    <property type="match status" value="1"/>
</dbReference>
<dbReference type="FunFam" id="2.60.40.10:FF:000022">
    <property type="entry name" value="Cardiac titin"/>
    <property type="match status" value="1"/>
</dbReference>
<evidence type="ECO:0000256" key="1">
    <source>
        <dbReference type="ARBA" id="ARBA00022737"/>
    </source>
</evidence>
<dbReference type="GeneTree" id="ENSGT01110000267173"/>
<protein>
    <recommendedName>
        <fullName evidence="4">Ig-like domain-containing protein</fullName>
    </recommendedName>
</protein>
<feature type="domain" description="Ig-like" evidence="4">
    <location>
        <begin position="30"/>
        <end position="119"/>
    </location>
</feature>
<sequence>DAQTFLSLATSSCSSEGIRRRSRPVERLPPNFTKKPSESMTDSSGQTVKMEGRVSGSQPLTVTWCKDNREIKTSEKYDITFKNNMAVLLVKNSSVSDGGVYLCQVSNEAGKASCQVSLSHLFKKCDLKDSASVFLITVRTPSKQKSPKKEGDINIVDLLRGHDPKDYERILREHEIYDYRAILQAVEFLKREKEMEAGKFTKRIQNIEVNESHSATFECELSFDNLVEAGEVKLTAKDFQTQAQLLVRGKVHNDNPHSFPSTRLLIVVDAKGVFWCVHLEPPVEFTKPLEDQTVEEEAKATLECEVSRENEVKLSKRLVYRTDGLKHTLTIKDCVMEDEGEYTAVVGESKCSAELIISEAPTDFSTQLKDQTITEKRSTNLESALRMLQELVSHHAARHSSSATIKGVPTPTVSWTKNNEAVPAHVSVVVTASGSKVFIPKCVRPDSGNYTVTVENPAGKKSATVVVLVLSK</sequence>
<dbReference type="Bgee" id="ENSORLG00000029121">
    <property type="expression patterns" value="Expressed in muscle tissue and 4 other cell types or tissues"/>
</dbReference>
<dbReference type="SUPFAM" id="SSF48726">
    <property type="entry name" value="Immunoglobulin"/>
    <property type="match status" value="3"/>
</dbReference>
<dbReference type="GO" id="GO:0031430">
    <property type="term" value="C:M band"/>
    <property type="evidence" value="ECO:0000318"/>
    <property type="project" value="GO_Central"/>
</dbReference>
<keyword evidence="1" id="KW-0677">Repeat</keyword>
<evidence type="ECO:0000256" key="2">
    <source>
        <dbReference type="ARBA" id="ARBA00023319"/>
    </source>
</evidence>
<dbReference type="InterPro" id="IPR036179">
    <property type="entry name" value="Ig-like_dom_sf"/>
</dbReference>
<dbReference type="InParanoid" id="A0A3B3HMT9"/>
<dbReference type="InterPro" id="IPR007110">
    <property type="entry name" value="Ig-like_dom"/>
</dbReference>
<evidence type="ECO:0000313" key="6">
    <source>
        <dbReference type="Proteomes" id="UP000001038"/>
    </source>
</evidence>
<proteinExistence type="predicted"/>
<reference evidence="5 6" key="1">
    <citation type="journal article" date="2007" name="Nature">
        <title>The medaka draft genome and insights into vertebrate genome evolution.</title>
        <authorList>
            <person name="Kasahara M."/>
            <person name="Naruse K."/>
            <person name="Sasaki S."/>
            <person name="Nakatani Y."/>
            <person name="Qu W."/>
            <person name="Ahsan B."/>
            <person name="Yamada T."/>
            <person name="Nagayasu Y."/>
            <person name="Doi K."/>
            <person name="Kasai Y."/>
            <person name="Jindo T."/>
            <person name="Kobayashi D."/>
            <person name="Shimada A."/>
            <person name="Toyoda A."/>
            <person name="Kuroki Y."/>
            <person name="Fujiyama A."/>
            <person name="Sasaki T."/>
            <person name="Shimizu A."/>
            <person name="Asakawa S."/>
            <person name="Shimizu N."/>
            <person name="Hashimoto S."/>
            <person name="Yang J."/>
            <person name="Lee Y."/>
            <person name="Matsushima K."/>
            <person name="Sugano S."/>
            <person name="Sakaizumi M."/>
            <person name="Narita T."/>
            <person name="Ohishi K."/>
            <person name="Haga S."/>
            <person name="Ohta F."/>
            <person name="Nomoto H."/>
            <person name="Nogata K."/>
            <person name="Morishita T."/>
            <person name="Endo T."/>
            <person name="Shin-I T."/>
            <person name="Takeda H."/>
            <person name="Morishita S."/>
            <person name="Kohara Y."/>
        </authorList>
    </citation>
    <scope>NUCLEOTIDE SEQUENCE [LARGE SCALE GENOMIC DNA]</scope>
    <source>
        <strain evidence="5 6">Hd-rR</strain>
    </source>
</reference>
<feature type="region of interest" description="Disordered" evidence="3">
    <location>
        <begin position="16"/>
        <end position="46"/>
    </location>
</feature>
<evidence type="ECO:0000256" key="3">
    <source>
        <dbReference type="SAM" id="MobiDB-lite"/>
    </source>
</evidence>
<dbReference type="AlphaFoldDB" id="A0A3B3HMT9"/>
<dbReference type="InterPro" id="IPR003599">
    <property type="entry name" value="Ig_sub"/>
</dbReference>
<keyword evidence="2" id="KW-0393">Immunoglobulin domain</keyword>
<dbReference type="Gene3D" id="2.60.40.10">
    <property type="entry name" value="Immunoglobulins"/>
    <property type="match status" value="3"/>
</dbReference>
<dbReference type="InterPro" id="IPR003598">
    <property type="entry name" value="Ig_sub2"/>
</dbReference>
<accession>A0A3B3HMT9</accession>
<dbReference type="CDD" id="cd00096">
    <property type="entry name" value="Ig"/>
    <property type="match status" value="1"/>
</dbReference>
<dbReference type="Pfam" id="PF07679">
    <property type="entry name" value="I-set"/>
    <property type="match status" value="3"/>
</dbReference>
<dbReference type="Ensembl" id="ENSORLT00000042280.1">
    <property type="protein sequence ID" value="ENSORLP00000033080.1"/>
    <property type="gene ID" value="ENSORLG00000029121.1"/>
</dbReference>
<reference evidence="5" key="3">
    <citation type="submission" date="2025-09" db="UniProtKB">
        <authorList>
            <consortium name="Ensembl"/>
        </authorList>
    </citation>
    <scope>IDENTIFICATION</scope>
    <source>
        <strain evidence="5">Hd-rR</strain>
    </source>
</reference>
<keyword evidence="6" id="KW-1185">Reference proteome</keyword>